<comment type="caution">
    <text evidence="4">The sequence shown here is derived from an EMBL/GenBank/DDBJ whole genome shotgun (WGS) entry which is preliminary data.</text>
</comment>
<feature type="compositionally biased region" description="Pro residues" evidence="1">
    <location>
        <begin position="441"/>
        <end position="456"/>
    </location>
</feature>
<feature type="region of interest" description="Disordered" evidence="1">
    <location>
        <begin position="209"/>
        <end position="258"/>
    </location>
</feature>
<dbReference type="AlphaFoldDB" id="A0AAD7MAP9"/>
<feature type="region of interest" description="Disordered" evidence="1">
    <location>
        <begin position="421"/>
        <end position="456"/>
    </location>
</feature>
<evidence type="ECO:0000256" key="2">
    <source>
        <dbReference type="SAM" id="Phobius"/>
    </source>
</evidence>
<feature type="region of interest" description="Disordered" evidence="1">
    <location>
        <begin position="74"/>
        <end position="114"/>
    </location>
</feature>
<feature type="compositionally biased region" description="Polar residues" evidence="1">
    <location>
        <begin position="380"/>
        <end position="392"/>
    </location>
</feature>
<feature type="compositionally biased region" description="Pro residues" evidence="1">
    <location>
        <begin position="78"/>
        <end position="88"/>
    </location>
</feature>
<keyword evidence="2" id="KW-0472">Membrane</keyword>
<evidence type="ECO:0000256" key="3">
    <source>
        <dbReference type="SAM" id="SignalP"/>
    </source>
</evidence>
<name>A0AAD7MAP9_9AGAR</name>
<evidence type="ECO:0000256" key="1">
    <source>
        <dbReference type="SAM" id="MobiDB-lite"/>
    </source>
</evidence>
<keyword evidence="5" id="KW-1185">Reference proteome</keyword>
<gene>
    <name evidence="4" type="ORF">B0H16DRAFT_1632055</name>
</gene>
<dbReference type="Proteomes" id="UP001215598">
    <property type="component" value="Unassembled WGS sequence"/>
</dbReference>
<dbReference type="EMBL" id="JARKIB010000429">
    <property type="protein sequence ID" value="KAJ7708619.1"/>
    <property type="molecule type" value="Genomic_DNA"/>
</dbReference>
<feature type="compositionally biased region" description="Pro residues" evidence="1">
    <location>
        <begin position="98"/>
        <end position="107"/>
    </location>
</feature>
<feature type="transmembrane region" description="Helical" evidence="2">
    <location>
        <begin position="325"/>
        <end position="345"/>
    </location>
</feature>
<organism evidence="4 5">
    <name type="scientific">Mycena metata</name>
    <dbReference type="NCBI Taxonomy" id="1033252"/>
    <lineage>
        <taxon>Eukaryota</taxon>
        <taxon>Fungi</taxon>
        <taxon>Dikarya</taxon>
        <taxon>Basidiomycota</taxon>
        <taxon>Agaricomycotina</taxon>
        <taxon>Agaricomycetes</taxon>
        <taxon>Agaricomycetidae</taxon>
        <taxon>Agaricales</taxon>
        <taxon>Marasmiineae</taxon>
        <taxon>Mycenaceae</taxon>
        <taxon>Mycena</taxon>
    </lineage>
</organism>
<accession>A0AAD7MAP9</accession>
<keyword evidence="3" id="KW-0732">Signal</keyword>
<evidence type="ECO:0000313" key="5">
    <source>
        <dbReference type="Proteomes" id="UP001215598"/>
    </source>
</evidence>
<reference evidence="4" key="1">
    <citation type="submission" date="2023-03" db="EMBL/GenBank/DDBJ databases">
        <title>Massive genome expansion in bonnet fungi (Mycena s.s.) driven by repeated elements and novel gene families across ecological guilds.</title>
        <authorList>
            <consortium name="Lawrence Berkeley National Laboratory"/>
            <person name="Harder C.B."/>
            <person name="Miyauchi S."/>
            <person name="Viragh M."/>
            <person name="Kuo A."/>
            <person name="Thoen E."/>
            <person name="Andreopoulos B."/>
            <person name="Lu D."/>
            <person name="Skrede I."/>
            <person name="Drula E."/>
            <person name="Henrissat B."/>
            <person name="Morin E."/>
            <person name="Kohler A."/>
            <person name="Barry K."/>
            <person name="LaButti K."/>
            <person name="Morin E."/>
            <person name="Salamov A."/>
            <person name="Lipzen A."/>
            <person name="Mereny Z."/>
            <person name="Hegedus B."/>
            <person name="Baldrian P."/>
            <person name="Stursova M."/>
            <person name="Weitz H."/>
            <person name="Taylor A."/>
            <person name="Grigoriev I.V."/>
            <person name="Nagy L.G."/>
            <person name="Martin F."/>
            <person name="Kauserud H."/>
        </authorList>
    </citation>
    <scope>NUCLEOTIDE SEQUENCE</scope>
    <source>
        <strain evidence="4">CBHHK182m</strain>
    </source>
</reference>
<proteinExistence type="predicted"/>
<feature type="compositionally biased region" description="Pro residues" evidence="1">
    <location>
        <begin position="215"/>
        <end position="224"/>
    </location>
</feature>
<keyword evidence="2" id="KW-1133">Transmembrane helix</keyword>
<keyword evidence="2" id="KW-0812">Transmembrane</keyword>
<sequence length="456" mass="46508">MRSLLTITLFTIRFCSSSGKHAARGARHRPVSGSSSTLIPGKLAVPHLRPRALGATGNSATFSASDVGVTLLLASTPTPTPTSPPPGSGPTLGSGGPDFPPSAPPTLPISSSTNTFLSDAHPSVSSISFLLQSQSAPPSLRILQELALVETAPERRRSPEFGNAETTLLGGITLSGILDPLTSVLDHTTSVVDPLTSLLDPLTSLLGFTHSASRPQPPPPPPTTLPGAGGSGAPSSAPSFIPTPIPSPPSLTGTSSTVHSSASSLSSLSFPITAASPSALSGSPSINDSIPATASSAPTAATSSAPTAVSRPAAGATIRRSNHTAFVVIGILIPLLAIALAINIYQWRRRRRRLAARLSGEDGNPPALEDIENQLNAASASVPQAAQGNQHSEFQDEKQPESSLYSIPIIPVPDEHSVGSAALDAPLLRPPSPSASAFGEPLPPYSRPLPRVPLAS</sequence>
<feature type="chain" id="PRO_5041937833" evidence="3">
    <location>
        <begin position="20"/>
        <end position="456"/>
    </location>
</feature>
<protein>
    <submittedName>
        <fullName evidence="4">Uncharacterized protein</fullName>
    </submittedName>
</protein>
<feature type="signal peptide" evidence="3">
    <location>
        <begin position="1"/>
        <end position="19"/>
    </location>
</feature>
<feature type="region of interest" description="Disordered" evidence="1">
    <location>
        <begin position="380"/>
        <end position="406"/>
    </location>
</feature>
<evidence type="ECO:0000313" key="4">
    <source>
        <dbReference type="EMBL" id="KAJ7708619.1"/>
    </source>
</evidence>